<sequence>MHGHVGRSSPCSRSLPIGGGAVPIAFLANRPNWTTQYGGGRRVSAARSLRSSRGVIQPAACFATVFRRPSPQNSFVSFFPSSPSGQGR</sequence>
<evidence type="ECO:0000313" key="2">
    <source>
        <dbReference type="Proteomes" id="UP000298663"/>
    </source>
</evidence>
<reference evidence="1 2" key="2">
    <citation type="journal article" date="2019" name="G3 (Bethesda)">
        <title>Hybrid Assembly of the Genome of the Entomopathogenic Nematode Steinernema carpocapsae Identifies the X-Chromosome.</title>
        <authorList>
            <person name="Serra L."/>
            <person name="Macchietto M."/>
            <person name="Macias-Munoz A."/>
            <person name="McGill C.J."/>
            <person name="Rodriguez I.M."/>
            <person name="Rodriguez B."/>
            <person name="Murad R."/>
            <person name="Mortazavi A."/>
        </authorList>
    </citation>
    <scope>NUCLEOTIDE SEQUENCE [LARGE SCALE GENOMIC DNA]</scope>
    <source>
        <strain evidence="1 2">ALL</strain>
    </source>
</reference>
<organism evidence="1 2">
    <name type="scientific">Steinernema carpocapsae</name>
    <name type="common">Entomopathogenic nematode</name>
    <dbReference type="NCBI Taxonomy" id="34508"/>
    <lineage>
        <taxon>Eukaryota</taxon>
        <taxon>Metazoa</taxon>
        <taxon>Ecdysozoa</taxon>
        <taxon>Nematoda</taxon>
        <taxon>Chromadorea</taxon>
        <taxon>Rhabditida</taxon>
        <taxon>Tylenchina</taxon>
        <taxon>Panagrolaimomorpha</taxon>
        <taxon>Strongyloidoidea</taxon>
        <taxon>Steinernematidae</taxon>
        <taxon>Steinernema</taxon>
    </lineage>
</organism>
<evidence type="ECO:0000313" key="1">
    <source>
        <dbReference type="EMBL" id="TMS38972.1"/>
    </source>
</evidence>
<dbReference type="EMBL" id="AZBU02000001">
    <property type="protein sequence ID" value="TMS38972.1"/>
    <property type="molecule type" value="Genomic_DNA"/>
</dbReference>
<comment type="caution">
    <text evidence="1">The sequence shown here is derived from an EMBL/GenBank/DDBJ whole genome shotgun (WGS) entry which is preliminary data.</text>
</comment>
<dbReference type="Proteomes" id="UP000298663">
    <property type="component" value="Unassembled WGS sequence"/>
</dbReference>
<dbReference type="AlphaFoldDB" id="A0A4U8UZQ4"/>
<keyword evidence="2" id="KW-1185">Reference proteome</keyword>
<proteinExistence type="predicted"/>
<accession>A0A4U8UZQ4</accession>
<protein>
    <submittedName>
        <fullName evidence="1">Uncharacterized protein</fullName>
    </submittedName>
</protein>
<gene>
    <name evidence="1" type="ORF">L596_005582</name>
</gene>
<name>A0A4U8UZQ4_STECR</name>
<reference evidence="1 2" key="1">
    <citation type="journal article" date="2015" name="Genome Biol.">
        <title>Comparative genomics of Steinernema reveals deeply conserved gene regulatory networks.</title>
        <authorList>
            <person name="Dillman A.R."/>
            <person name="Macchietto M."/>
            <person name="Porter C.F."/>
            <person name="Rogers A."/>
            <person name="Williams B."/>
            <person name="Antoshechkin I."/>
            <person name="Lee M.M."/>
            <person name="Goodwin Z."/>
            <person name="Lu X."/>
            <person name="Lewis E.E."/>
            <person name="Goodrich-Blair H."/>
            <person name="Stock S.P."/>
            <person name="Adams B.J."/>
            <person name="Sternberg P.W."/>
            <person name="Mortazavi A."/>
        </authorList>
    </citation>
    <scope>NUCLEOTIDE SEQUENCE [LARGE SCALE GENOMIC DNA]</scope>
    <source>
        <strain evidence="1 2">ALL</strain>
    </source>
</reference>